<dbReference type="PIRSF" id="PIRSF009320">
    <property type="entry name" value="Nuc_binding_HP_1000"/>
    <property type="match status" value="1"/>
</dbReference>
<dbReference type="PANTHER" id="PTHR13696">
    <property type="entry name" value="P-LOOP CONTAINING NUCLEOSIDE TRIPHOSPHATE HYDROLASE"/>
    <property type="match status" value="1"/>
</dbReference>
<dbReference type="AlphaFoldDB" id="A0A7W7VSQ3"/>
<reference evidence="2 3" key="1">
    <citation type="submission" date="2020-08" db="EMBL/GenBank/DDBJ databases">
        <title>Genomic Encyclopedia of Type Strains, Phase III (KMG-III): the genomes of soil and plant-associated and newly described type strains.</title>
        <authorList>
            <person name="Whitman W."/>
        </authorList>
    </citation>
    <scope>NUCLEOTIDE SEQUENCE [LARGE SCALE GENOMIC DNA]</scope>
    <source>
        <strain evidence="2 3">CECT 8840</strain>
    </source>
</reference>
<dbReference type="InterPro" id="IPR027417">
    <property type="entry name" value="P-loop_NTPase"/>
</dbReference>
<dbReference type="Gene3D" id="3.40.50.300">
    <property type="entry name" value="P-loop containing nucleotide triphosphate hydrolases"/>
    <property type="match status" value="1"/>
</dbReference>
<dbReference type="RefSeq" id="WP_184725821.1">
    <property type="nucleotide sequence ID" value="NZ_JACHJP010000022.1"/>
</dbReference>
<dbReference type="InterPro" id="IPR050678">
    <property type="entry name" value="DNA_Partitioning_ATPase"/>
</dbReference>
<protein>
    <submittedName>
        <fullName evidence="2">Chromosome partitioning protein</fullName>
    </submittedName>
</protein>
<dbReference type="Pfam" id="PF01656">
    <property type="entry name" value="CbiA"/>
    <property type="match status" value="1"/>
</dbReference>
<dbReference type="PANTHER" id="PTHR13696:SF52">
    <property type="entry name" value="PARA FAMILY PROTEIN CT_582"/>
    <property type="match status" value="1"/>
</dbReference>
<dbReference type="CDD" id="cd02042">
    <property type="entry name" value="ParAB_family"/>
    <property type="match status" value="1"/>
</dbReference>
<name>A0A7W7VSQ3_9ACTN</name>
<accession>A0A7W7VSQ3</accession>
<dbReference type="EMBL" id="JACHJP010000022">
    <property type="protein sequence ID" value="MBB4920983.1"/>
    <property type="molecule type" value="Genomic_DNA"/>
</dbReference>
<feature type="domain" description="CobQ/CobB/MinD/ParA nucleotide binding" evidence="1">
    <location>
        <begin position="5"/>
        <end position="182"/>
    </location>
</feature>
<evidence type="ECO:0000313" key="2">
    <source>
        <dbReference type="EMBL" id="MBB4920983.1"/>
    </source>
</evidence>
<dbReference type="Proteomes" id="UP000552644">
    <property type="component" value="Unassembled WGS sequence"/>
</dbReference>
<keyword evidence="3" id="KW-1185">Reference proteome</keyword>
<comment type="caution">
    <text evidence="2">The sequence shown here is derived from an EMBL/GenBank/DDBJ whole genome shotgun (WGS) entry which is preliminary data.</text>
</comment>
<gene>
    <name evidence="2" type="ORF">FHS44_008136</name>
</gene>
<proteinExistence type="predicted"/>
<dbReference type="InterPro" id="IPR002586">
    <property type="entry name" value="CobQ/CobB/MinD/ParA_Nub-bd_dom"/>
</dbReference>
<dbReference type="SUPFAM" id="SSF52540">
    <property type="entry name" value="P-loop containing nucleoside triphosphate hydrolases"/>
    <property type="match status" value="1"/>
</dbReference>
<organism evidence="2 3">
    <name type="scientific">Streptosporangium saharense</name>
    <dbReference type="NCBI Taxonomy" id="1706840"/>
    <lineage>
        <taxon>Bacteria</taxon>
        <taxon>Bacillati</taxon>
        <taxon>Actinomycetota</taxon>
        <taxon>Actinomycetes</taxon>
        <taxon>Streptosporangiales</taxon>
        <taxon>Streptosporangiaceae</taxon>
        <taxon>Streptosporangium</taxon>
    </lineage>
</organism>
<evidence type="ECO:0000313" key="3">
    <source>
        <dbReference type="Proteomes" id="UP000552644"/>
    </source>
</evidence>
<evidence type="ECO:0000259" key="1">
    <source>
        <dbReference type="Pfam" id="PF01656"/>
    </source>
</evidence>
<sequence>MTLSIALANLKPGTGKTTTSVLLAYALHRRGYDVSLADCDPAASTLAWSDAVSGFPFSVYGLAVKDAGKRLASIAGGPKTIIVVDLPQAEDHGTIVRSVLRRVDEITIPVAPSTIEIERTSAIADLLGEVAEVRDRPARVAVLLNRVVTSARSGSDARDALVELGYDVLQPRIPRREAYALAYGMTPDIRDGDPFDLLAETYLNRAGLKGRV</sequence>